<dbReference type="AlphaFoldDB" id="A0A3M8K9X4"/>
<reference evidence="2 3" key="1">
    <citation type="submission" date="2018-02" db="EMBL/GenBank/DDBJ databases">
        <title>Corynebacterium alimpuense sp. nov., a marine obligate actinomycete isolated from sediments of Valparaiso bay, Chile.</title>
        <authorList>
            <person name="Claverias F."/>
            <person name="Gonzales-Siles L."/>
            <person name="Salva-Serra F."/>
            <person name="Inganaes E."/>
            <person name="Molin K."/>
            <person name="Cumsille A."/>
            <person name="Undabarrena A."/>
            <person name="Couve E."/>
            <person name="Moore E.R.B."/>
            <person name="Gomila M."/>
            <person name="Camara B."/>
        </authorList>
    </citation>
    <scope>NUCLEOTIDE SEQUENCE [LARGE SCALE GENOMIC DNA]</scope>
    <source>
        <strain evidence="2 3">CCUG 69366</strain>
    </source>
</reference>
<evidence type="ECO:0000313" key="3">
    <source>
        <dbReference type="Proteomes" id="UP000266975"/>
    </source>
</evidence>
<organism evidence="2 3">
    <name type="scientific">Corynebacterium alimapuense</name>
    <dbReference type="NCBI Taxonomy" id="1576874"/>
    <lineage>
        <taxon>Bacteria</taxon>
        <taxon>Bacillati</taxon>
        <taxon>Actinomycetota</taxon>
        <taxon>Actinomycetes</taxon>
        <taxon>Mycobacteriales</taxon>
        <taxon>Corynebacteriaceae</taxon>
        <taxon>Corynebacterium</taxon>
    </lineage>
</organism>
<gene>
    <name evidence="2" type="ORF">C5L39_00795</name>
</gene>
<proteinExistence type="predicted"/>
<dbReference type="InterPro" id="IPR010427">
    <property type="entry name" value="DUF1023"/>
</dbReference>
<dbReference type="SUPFAM" id="SSF53474">
    <property type="entry name" value="alpha/beta-Hydrolases"/>
    <property type="match status" value="1"/>
</dbReference>
<dbReference type="Proteomes" id="UP000266975">
    <property type="component" value="Unassembled WGS sequence"/>
</dbReference>
<dbReference type="RefSeq" id="WP_123046991.1">
    <property type="nucleotide sequence ID" value="NZ_PTJO01000001.1"/>
</dbReference>
<evidence type="ECO:0000313" key="2">
    <source>
        <dbReference type="EMBL" id="RNE49946.1"/>
    </source>
</evidence>
<sequence length="398" mass="41744">MPGASALDGLDATSLRAAAVVLNDGAIDLWHQQLWLGQSWDELADSGFSGTGAEAAVEHLHLLTEPLGIPPEHMERVSHIFTIAAELQENLDFSAAQAVAIADRFIEVTPLVTLLLRDLQGLGRLLDWTCAREIDLLCTPASQNPLRRLGDVDTLSVEAINQLNLLDADPSITQLAADNPDLYLLETAKGQLVAAVGNPDTADSVVTVVAGVGSSDPSSWPTQIDRVRTVAAATGGAAVLWLGYQAPAQLPQAISSHAARQAGQDLRVFQQQLAQRQPDQRRILVGYSYGSVVAGAAAAGGTGLSTDDLVLVGSPGVGVDHASQLRLNGTNPQVSAVVNPGDPIALAATKMGGVHGIDPASPGFGARVWSGNPQGDHSSYWEDPLFLEQLAKLSERGR</sequence>
<dbReference type="Gene3D" id="3.40.50.1820">
    <property type="entry name" value="alpha/beta hydrolase"/>
    <property type="match status" value="1"/>
</dbReference>
<comment type="caution">
    <text evidence="2">The sequence shown here is derived from an EMBL/GenBank/DDBJ whole genome shotgun (WGS) entry which is preliminary data.</text>
</comment>
<keyword evidence="3" id="KW-1185">Reference proteome</keyword>
<dbReference type="InterPro" id="IPR029058">
    <property type="entry name" value="AB_hydrolase_fold"/>
</dbReference>
<dbReference type="Pfam" id="PF06259">
    <property type="entry name" value="Abhydrolase_8"/>
    <property type="match status" value="1"/>
</dbReference>
<dbReference type="EMBL" id="PTJO01000001">
    <property type="protein sequence ID" value="RNE49946.1"/>
    <property type="molecule type" value="Genomic_DNA"/>
</dbReference>
<protein>
    <recommendedName>
        <fullName evidence="1">DUF1023 domain-containing protein</fullName>
    </recommendedName>
</protein>
<name>A0A3M8K9X4_9CORY</name>
<dbReference type="OrthoDB" id="5969911at2"/>
<accession>A0A3M8K9X4</accession>
<feature type="domain" description="DUF1023" evidence="1">
    <location>
        <begin position="189"/>
        <end position="344"/>
    </location>
</feature>
<evidence type="ECO:0000259" key="1">
    <source>
        <dbReference type="Pfam" id="PF06259"/>
    </source>
</evidence>